<name>A0A090ZGJ5_PAEMA</name>
<organism evidence="2 4">
    <name type="scientific">Paenibacillus macerans</name>
    <name type="common">Bacillus macerans</name>
    <dbReference type="NCBI Taxonomy" id="44252"/>
    <lineage>
        <taxon>Bacteria</taxon>
        <taxon>Bacillati</taxon>
        <taxon>Bacillota</taxon>
        <taxon>Bacilli</taxon>
        <taxon>Bacillales</taxon>
        <taxon>Paenibacillaceae</taxon>
        <taxon>Paenibacillus</taxon>
    </lineage>
</organism>
<dbReference type="RefSeq" id="WP_036621510.1">
    <property type="nucleotide sequence ID" value="NZ_BOSD01000011.1"/>
</dbReference>
<comment type="caution">
    <text evidence="2">The sequence shown here is derived from an EMBL/GenBank/DDBJ whole genome shotgun (WGS) entry which is preliminary data.</text>
</comment>
<accession>A0A090ZGJ5</accession>
<dbReference type="GeneID" id="77006261"/>
<evidence type="ECO:0000256" key="1">
    <source>
        <dbReference type="HAMAP-Rule" id="MF_01851"/>
    </source>
</evidence>
<dbReference type="EMBL" id="JMQA01000021">
    <property type="protein sequence ID" value="KFN09762.1"/>
    <property type="molecule type" value="Genomic_DNA"/>
</dbReference>
<dbReference type="PIRSF" id="PIRSF021332">
    <property type="entry name" value="DUF1054"/>
    <property type="match status" value="1"/>
</dbReference>
<dbReference type="PATRIC" id="fig|44252.3.peg.2034"/>
<dbReference type="InterPro" id="IPR053707">
    <property type="entry name" value="UPF0637_domain_sf"/>
</dbReference>
<reference evidence="2 4" key="1">
    <citation type="submission" date="2014-04" db="EMBL/GenBank/DDBJ databases">
        <authorList>
            <person name="Bishop-Lilly K.A."/>
            <person name="Broomall S.M."/>
            <person name="Chain P.S."/>
            <person name="Chertkov O."/>
            <person name="Coyne S.R."/>
            <person name="Daligault H.E."/>
            <person name="Davenport K.W."/>
            <person name="Erkkila T."/>
            <person name="Frey K.G."/>
            <person name="Gibbons H.S."/>
            <person name="Gu W."/>
            <person name="Jaissle J."/>
            <person name="Johnson S.L."/>
            <person name="Koroleva G.I."/>
            <person name="Ladner J.T."/>
            <person name="Lo C.-C."/>
            <person name="Minogue T.D."/>
            <person name="Munk C."/>
            <person name="Palacios G.F."/>
            <person name="Redden C.L."/>
            <person name="Rosenzweig C.N."/>
            <person name="Scholz M.B."/>
            <person name="Teshima H."/>
            <person name="Xu Y."/>
        </authorList>
    </citation>
    <scope>NUCLEOTIDE SEQUENCE [LARGE SCALE GENOMIC DNA]</scope>
    <source>
        <strain evidence="2 4">8244</strain>
    </source>
</reference>
<dbReference type="AlphaFoldDB" id="A0A090ZGJ5"/>
<dbReference type="OrthoDB" id="9812818at2"/>
<evidence type="ECO:0000313" key="5">
    <source>
        <dbReference type="Proteomes" id="UP000442469"/>
    </source>
</evidence>
<reference evidence="3 5" key="2">
    <citation type="submission" date="2019-11" db="EMBL/GenBank/DDBJ databases">
        <title>Draft genome sequences of five Paenibacillus species of dairy origin.</title>
        <authorList>
            <person name="Olajide A.M."/>
            <person name="Chen S."/>
            <person name="Lapointe G."/>
        </authorList>
    </citation>
    <scope>NUCLEOTIDE SEQUENCE [LARGE SCALE GENOMIC DNA]</scope>
    <source>
        <strain evidence="3 5">3CT49</strain>
    </source>
</reference>
<dbReference type="Proteomes" id="UP000442469">
    <property type="component" value="Unassembled WGS sequence"/>
</dbReference>
<dbReference type="HOGENOM" id="CLU_096059_0_0_9"/>
<dbReference type="HAMAP" id="MF_01851">
    <property type="entry name" value="UPF0637"/>
    <property type="match status" value="1"/>
</dbReference>
<evidence type="ECO:0000313" key="3">
    <source>
        <dbReference type="EMBL" id="MUG22542.1"/>
    </source>
</evidence>
<dbReference type="SUPFAM" id="SSF142913">
    <property type="entry name" value="YktB/PF0168-like"/>
    <property type="match status" value="1"/>
</dbReference>
<protein>
    <recommendedName>
        <fullName evidence="1">UPF0637 protein DJ90_3541</fullName>
    </recommendedName>
</protein>
<sequence length="207" mass="23341">MTFPGFVQEDFEALTVPGLEGRMEAIISRIRPKLETLGTELAPYLSALCGEEMYPHVAKHARRTVNPPNDTWVAWAASKRGYKALPHFQVGLFPTHLFIIFAVIYESPNKLVFANYLDKHAAKVKKTIPGGFYWSLDHMDPGGTPHQEADSKLLKQWAEQLKKVKKAEIMCGLRLEQDNPLLGDGSKLVQTIEETFQTLLPLYKSAF</sequence>
<evidence type="ECO:0000313" key="4">
    <source>
        <dbReference type="Proteomes" id="UP000029278"/>
    </source>
</evidence>
<comment type="similarity">
    <text evidence="1">Belongs to the UPF0637 family.</text>
</comment>
<dbReference type="Gene3D" id="3.30.930.20">
    <property type="entry name" value="Protein of unknown function DUF1054"/>
    <property type="match status" value="1"/>
</dbReference>
<dbReference type="Pfam" id="PF06335">
    <property type="entry name" value="DUF1054"/>
    <property type="match status" value="1"/>
</dbReference>
<dbReference type="InterPro" id="IPR009403">
    <property type="entry name" value="UPF0637"/>
</dbReference>
<proteinExistence type="inferred from homology"/>
<dbReference type="EMBL" id="WNZZ01000005">
    <property type="protein sequence ID" value="MUG22542.1"/>
    <property type="molecule type" value="Genomic_DNA"/>
</dbReference>
<evidence type="ECO:0000313" key="2">
    <source>
        <dbReference type="EMBL" id="KFN09762.1"/>
    </source>
</evidence>
<gene>
    <name evidence="2" type="ORF">DJ90_3541</name>
    <name evidence="3" type="ORF">GNQ08_08980</name>
</gene>
<dbReference type="STRING" id="44252.DJ90_3541"/>
<dbReference type="Proteomes" id="UP000029278">
    <property type="component" value="Unassembled WGS sequence"/>
</dbReference>
<keyword evidence="4" id="KW-1185">Reference proteome</keyword>